<evidence type="ECO:0000256" key="13">
    <source>
        <dbReference type="ARBA" id="ARBA00023180"/>
    </source>
</evidence>
<evidence type="ECO:0000256" key="7">
    <source>
        <dbReference type="ARBA" id="ARBA00022490"/>
    </source>
</evidence>
<evidence type="ECO:0000256" key="6">
    <source>
        <dbReference type="ARBA" id="ARBA00022475"/>
    </source>
</evidence>
<keyword evidence="9" id="KW-0735">Signal-anchor</keyword>
<keyword evidence="11 17" id="KW-0472">Membrane</keyword>
<evidence type="ECO:0000256" key="8">
    <source>
        <dbReference type="ARBA" id="ARBA00022692"/>
    </source>
</evidence>
<comment type="subcellular location">
    <subcellularLocation>
        <location evidence="3">Cell membrane</location>
        <location evidence="3">Sarcolemma</location>
        <topology evidence="3">Single-pass type II membrane protein</topology>
    </subcellularLocation>
    <subcellularLocation>
        <location evidence="2">Cytoplasm</location>
        <location evidence="2">Cytoskeleton</location>
    </subcellularLocation>
</comment>
<dbReference type="GO" id="GO:0005856">
    <property type="term" value="C:cytoskeleton"/>
    <property type="evidence" value="ECO:0007669"/>
    <property type="project" value="UniProtKB-SubCell"/>
</dbReference>
<comment type="function">
    <text evidence="1">Component of the sarcoglycan complex, a subcomplex of the dystrophin-glycoprotein complex which forms a link between the F-actin cytoskeleton and the extracellular matrix.</text>
</comment>
<dbReference type="OrthoDB" id="5843723at2759"/>
<dbReference type="Proteomes" id="UP000275408">
    <property type="component" value="Unassembled WGS sequence"/>
</dbReference>
<keyword evidence="8 17" id="KW-0812">Transmembrane</keyword>
<feature type="region of interest" description="Disordered" evidence="16">
    <location>
        <begin position="35"/>
        <end position="61"/>
    </location>
</feature>
<dbReference type="Pfam" id="PF04790">
    <property type="entry name" value="Sarcoglycan_1"/>
    <property type="match status" value="1"/>
</dbReference>
<evidence type="ECO:0000256" key="14">
    <source>
        <dbReference type="ARBA" id="ARBA00023212"/>
    </source>
</evidence>
<evidence type="ECO:0000256" key="9">
    <source>
        <dbReference type="ARBA" id="ARBA00022968"/>
    </source>
</evidence>
<evidence type="ECO:0000256" key="1">
    <source>
        <dbReference type="ARBA" id="ARBA00002860"/>
    </source>
</evidence>
<dbReference type="AlphaFoldDB" id="A0A3M6UTX6"/>
<keyword evidence="14" id="KW-0206">Cytoskeleton</keyword>
<sequence length="350" mass="38972">MHKVVERFASLRNHLLEEEKQHVEGKSTLFLRKGKRRENAKARTSMREKLVEKQKATDEHESNFTAGRVNVRERYLHRTGIRGRKSWIFYAVLYILALLVIVNIVMLAILYHVLQMNKDGMKCLSFFENDDIRFHCESDMDSVSLYKNQAGTFKDHNLVIDSDDKKIIFHGGPTTASAQMHVGADMTEIHAKHGFRFVDPYVKKTILNLNGSVWYVNPASINAFTVAGDALVTHRVVSNEDQNLTLTSEKSISVEGHEGLVLDGKMTNFNADEDIEISSVLGSQGKATITFDASSGVYVNGNALDMPTAAPGSSSGKYKLCACINTGKLFRVEVLNSTFSTCSTVEIVCG</sequence>
<dbReference type="PANTHER" id="PTHR21142:SF2">
    <property type="entry name" value="BETA-SARCOGLYCAN"/>
    <property type="match status" value="1"/>
</dbReference>
<evidence type="ECO:0000256" key="16">
    <source>
        <dbReference type="SAM" id="MobiDB-lite"/>
    </source>
</evidence>
<evidence type="ECO:0000256" key="11">
    <source>
        <dbReference type="ARBA" id="ARBA00023136"/>
    </source>
</evidence>
<comment type="subunit">
    <text evidence="15">Cross-link to form 2 major subcomplexes: one consisting of SGCB, SGCD and SGCG and the other consisting of SGCB and SGCD. The association between SGCB and SGCG is particularly strong while SGCA is loosely associated with the other sarcoglycans.</text>
</comment>
<evidence type="ECO:0000256" key="15">
    <source>
        <dbReference type="ARBA" id="ARBA00026041"/>
    </source>
</evidence>
<evidence type="ECO:0000256" key="17">
    <source>
        <dbReference type="SAM" id="Phobius"/>
    </source>
</evidence>
<name>A0A3M6UTX6_POCDA</name>
<dbReference type="InterPro" id="IPR027659">
    <property type="entry name" value="Sgcb"/>
</dbReference>
<evidence type="ECO:0000256" key="2">
    <source>
        <dbReference type="ARBA" id="ARBA00004245"/>
    </source>
</evidence>
<dbReference type="STRING" id="46731.A0A3M6UTX6"/>
<gene>
    <name evidence="18" type="ORF">pdam_00008233</name>
</gene>
<comment type="similarity">
    <text evidence="4">Belongs to the sarcoglycan beta/delta/gamma/zeta family.</text>
</comment>
<protein>
    <recommendedName>
        <fullName evidence="5">Beta-sarcoglycan</fullName>
    </recommendedName>
</protein>
<feature type="transmembrane region" description="Helical" evidence="17">
    <location>
        <begin position="87"/>
        <end position="114"/>
    </location>
</feature>
<keyword evidence="13" id="KW-0325">Glycoprotein</keyword>
<evidence type="ECO:0000256" key="10">
    <source>
        <dbReference type="ARBA" id="ARBA00022989"/>
    </source>
</evidence>
<evidence type="ECO:0000256" key="12">
    <source>
        <dbReference type="ARBA" id="ARBA00023157"/>
    </source>
</evidence>
<reference evidence="18 19" key="1">
    <citation type="journal article" date="2018" name="Sci. Rep.">
        <title>Comparative analysis of the Pocillopora damicornis genome highlights role of immune system in coral evolution.</title>
        <authorList>
            <person name="Cunning R."/>
            <person name="Bay R.A."/>
            <person name="Gillette P."/>
            <person name="Baker A.C."/>
            <person name="Traylor-Knowles N."/>
        </authorList>
    </citation>
    <scope>NUCLEOTIDE SEQUENCE [LARGE SCALE GENOMIC DNA]</scope>
    <source>
        <strain evidence="18">RSMAS</strain>
        <tissue evidence="18">Whole animal</tissue>
    </source>
</reference>
<evidence type="ECO:0000313" key="18">
    <source>
        <dbReference type="EMBL" id="RMX57131.1"/>
    </source>
</evidence>
<dbReference type="InterPro" id="IPR006875">
    <property type="entry name" value="Sarcoglycan"/>
</dbReference>
<evidence type="ECO:0000256" key="4">
    <source>
        <dbReference type="ARBA" id="ARBA00007574"/>
    </source>
</evidence>
<organism evidence="18 19">
    <name type="scientific">Pocillopora damicornis</name>
    <name type="common">Cauliflower coral</name>
    <name type="synonym">Millepora damicornis</name>
    <dbReference type="NCBI Taxonomy" id="46731"/>
    <lineage>
        <taxon>Eukaryota</taxon>
        <taxon>Metazoa</taxon>
        <taxon>Cnidaria</taxon>
        <taxon>Anthozoa</taxon>
        <taxon>Hexacorallia</taxon>
        <taxon>Scleractinia</taxon>
        <taxon>Astrocoeniina</taxon>
        <taxon>Pocilloporidae</taxon>
        <taxon>Pocillopora</taxon>
    </lineage>
</organism>
<feature type="compositionally biased region" description="Basic and acidic residues" evidence="16">
    <location>
        <begin position="37"/>
        <end position="61"/>
    </location>
</feature>
<keyword evidence="12" id="KW-1015">Disulfide bond</keyword>
<keyword evidence="19" id="KW-1185">Reference proteome</keyword>
<evidence type="ECO:0000313" key="19">
    <source>
        <dbReference type="Proteomes" id="UP000275408"/>
    </source>
</evidence>
<dbReference type="GO" id="GO:0016012">
    <property type="term" value="C:sarcoglycan complex"/>
    <property type="evidence" value="ECO:0007669"/>
    <property type="project" value="InterPro"/>
</dbReference>
<evidence type="ECO:0000256" key="3">
    <source>
        <dbReference type="ARBA" id="ARBA00004274"/>
    </source>
</evidence>
<keyword evidence="6" id="KW-1003">Cell membrane</keyword>
<proteinExistence type="inferred from homology"/>
<dbReference type="PANTHER" id="PTHR21142">
    <property type="entry name" value="SARCOGLYCANS"/>
    <property type="match status" value="1"/>
</dbReference>
<dbReference type="GO" id="GO:0042383">
    <property type="term" value="C:sarcolemma"/>
    <property type="evidence" value="ECO:0007669"/>
    <property type="project" value="UniProtKB-SubCell"/>
</dbReference>
<evidence type="ECO:0000256" key="5">
    <source>
        <dbReference type="ARBA" id="ARBA00015329"/>
    </source>
</evidence>
<comment type="caution">
    <text evidence="18">The sequence shown here is derived from an EMBL/GenBank/DDBJ whole genome shotgun (WGS) entry which is preliminary data.</text>
</comment>
<accession>A0A3M6UTX6</accession>
<dbReference type="GO" id="GO:0007517">
    <property type="term" value="P:muscle organ development"/>
    <property type="evidence" value="ECO:0007669"/>
    <property type="project" value="InterPro"/>
</dbReference>
<keyword evidence="10 17" id="KW-1133">Transmembrane helix</keyword>
<keyword evidence="7" id="KW-0963">Cytoplasm</keyword>
<dbReference type="EMBL" id="RCHS01000744">
    <property type="protein sequence ID" value="RMX57131.1"/>
    <property type="molecule type" value="Genomic_DNA"/>
</dbReference>